<evidence type="ECO:0000259" key="2">
    <source>
        <dbReference type="Pfam" id="PF00561"/>
    </source>
</evidence>
<name>A0ABV7X7M1_9SPHN</name>
<evidence type="ECO:0000256" key="1">
    <source>
        <dbReference type="ARBA" id="ARBA00022801"/>
    </source>
</evidence>
<dbReference type="GO" id="GO:0016787">
    <property type="term" value="F:hydrolase activity"/>
    <property type="evidence" value="ECO:0007669"/>
    <property type="project" value="UniProtKB-KW"/>
</dbReference>
<dbReference type="RefSeq" id="WP_380857816.1">
    <property type="nucleotide sequence ID" value="NZ_JBHRXV010000003.1"/>
</dbReference>
<dbReference type="InterPro" id="IPR000073">
    <property type="entry name" value="AB_hydrolase_1"/>
</dbReference>
<dbReference type="InterPro" id="IPR029058">
    <property type="entry name" value="AB_hydrolase_fold"/>
</dbReference>
<dbReference type="SUPFAM" id="SSF53474">
    <property type="entry name" value="alpha/beta-Hydrolases"/>
    <property type="match status" value="1"/>
</dbReference>
<comment type="caution">
    <text evidence="3">The sequence shown here is derived from an EMBL/GenBank/DDBJ whole genome shotgun (WGS) entry which is preliminary data.</text>
</comment>
<dbReference type="PRINTS" id="PR00111">
    <property type="entry name" value="ABHYDROLASE"/>
</dbReference>
<dbReference type="Gene3D" id="3.40.50.1820">
    <property type="entry name" value="alpha/beta hydrolase"/>
    <property type="match status" value="1"/>
</dbReference>
<evidence type="ECO:0000313" key="4">
    <source>
        <dbReference type="Proteomes" id="UP001595615"/>
    </source>
</evidence>
<sequence>MSEWSWEPAPDSGVRNRWVEANGLRFEVAEAGEGDHLALLLHGFPELNFSWRHQMPLLAEMGYRAWAPNQRGYGMTSRPEGVAAYTVDKLVADVAALIDASGAKKVTLIAHDWGGAVAWLFAIDEVRPLERLVVMNLPHPACFARELKTWKQMKKSWYILFFQLPWLPEKMLTADDAAGIRRAFRGMAVDKSRFPRADLDVYARAAQQPGAMTAMLNWYRAAVRHRAIDRAYPTLETPTLLIWGEQDTALDVATTEGTDAYVSDFTLRRLLGVSHWVQQEAPEKVNAILQEWLTTAR</sequence>
<keyword evidence="4" id="KW-1185">Reference proteome</keyword>
<dbReference type="Proteomes" id="UP001595615">
    <property type="component" value="Unassembled WGS sequence"/>
</dbReference>
<proteinExistence type="predicted"/>
<dbReference type="PRINTS" id="PR00412">
    <property type="entry name" value="EPOXHYDRLASE"/>
</dbReference>
<keyword evidence="1 3" id="KW-0378">Hydrolase</keyword>
<dbReference type="Pfam" id="PF00561">
    <property type="entry name" value="Abhydrolase_1"/>
    <property type="match status" value="1"/>
</dbReference>
<feature type="domain" description="AB hydrolase-1" evidence="2">
    <location>
        <begin position="39"/>
        <end position="281"/>
    </location>
</feature>
<dbReference type="PANTHER" id="PTHR43329">
    <property type="entry name" value="EPOXIDE HYDROLASE"/>
    <property type="match status" value="1"/>
</dbReference>
<gene>
    <name evidence="3" type="ORF">ACFOMD_05105</name>
</gene>
<protein>
    <submittedName>
        <fullName evidence="3">Alpha/beta fold hydrolase</fullName>
    </submittedName>
</protein>
<dbReference type="EMBL" id="JBHRXV010000003">
    <property type="protein sequence ID" value="MFC3711936.1"/>
    <property type="molecule type" value="Genomic_DNA"/>
</dbReference>
<evidence type="ECO:0000313" key="3">
    <source>
        <dbReference type="EMBL" id="MFC3711936.1"/>
    </source>
</evidence>
<dbReference type="InterPro" id="IPR000639">
    <property type="entry name" value="Epox_hydrolase-like"/>
</dbReference>
<organism evidence="3 4">
    <name type="scientific">Sphingoaurantiacus capsulatus</name>
    <dbReference type="NCBI Taxonomy" id="1771310"/>
    <lineage>
        <taxon>Bacteria</taxon>
        <taxon>Pseudomonadati</taxon>
        <taxon>Pseudomonadota</taxon>
        <taxon>Alphaproteobacteria</taxon>
        <taxon>Sphingomonadales</taxon>
        <taxon>Sphingosinicellaceae</taxon>
        <taxon>Sphingoaurantiacus</taxon>
    </lineage>
</organism>
<accession>A0ABV7X7M1</accession>
<reference evidence="4" key="1">
    <citation type="journal article" date="2019" name="Int. J. Syst. Evol. Microbiol.">
        <title>The Global Catalogue of Microorganisms (GCM) 10K type strain sequencing project: providing services to taxonomists for standard genome sequencing and annotation.</title>
        <authorList>
            <consortium name="The Broad Institute Genomics Platform"/>
            <consortium name="The Broad Institute Genome Sequencing Center for Infectious Disease"/>
            <person name="Wu L."/>
            <person name="Ma J."/>
        </authorList>
    </citation>
    <scope>NUCLEOTIDE SEQUENCE [LARGE SCALE GENOMIC DNA]</scope>
    <source>
        <strain evidence="4">KCTC 42644</strain>
    </source>
</reference>